<protein>
    <submittedName>
        <fullName evidence="6">Uncharacterized protein</fullName>
    </submittedName>
</protein>
<evidence type="ECO:0000256" key="2">
    <source>
        <dbReference type="ARBA" id="ARBA00009223"/>
    </source>
</evidence>
<dbReference type="EMBL" id="JACGCM010001129">
    <property type="protein sequence ID" value="KAF6161386.1"/>
    <property type="molecule type" value="Genomic_DNA"/>
</dbReference>
<comment type="similarity">
    <text evidence="2">Belongs to the UTP25 family.</text>
</comment>
<evidence type="ECO:0000313" key="6">
    <source>
        <dbReference type="EMBL" id="KAF6161386.1"/>
    </source>
</evidence>
<name>A0A7J7N2P2_9MAGN</name>
<feature type="domain" description="UTP25 NTP hydrolase-like" evidence="5">
    <location>
        <begin position="30"/>
        <end position="74"/>
    </location>
</feature>
<evidence type="ECO:0000259" key="4">
    <source>
        <dbReference type="Pfam" id="PF06862"/>
    </source>
</evidence>
<feature type="domain" description="UTP25 NTP hydrolase-like" evidence="5">
    <location>
        <begin position="174"/>
        <end position="242"/>
    </location>
</feature>
<evidence type="ECO:0000256" key="3">
    <source>
        <dbReference type="ARBA" id="ARBA00023242"/>
    </source>
</evidence>
<feature type="domain" description="UTP25 C-terminal" evidence="4">
    <location>
        <begin position="252"/>
        <end position="427"/>
    </location>
</feature>
<keyword evidence="3" id="KW-0539">Nucleus</keyword>
<dbReference type="PANTHER" id="PTHR12933">
    <property type="entry name" value="ORF PROTEIN-RELATED"/>
    <property type="match status" value="1"/>
</dbReference>
<dbReference type="OrthoDB" id="10264378at2759"/>
<accession>A0A7J7N2P2</accession>
<dbReference type="GO" id="GO:0034511">
    <property type="term" value="F:U3 snoRNA binding"/>
    <property type="evidence" value="ECO:0007669"/>
    <property type="project" value="InterPro"/>
</dbReference>
<dbReference type="PANTHER" id="PTHR12933:SF0">
    <property type="entry name" value="U3 SMALL NUCLEOLAR RNA-ASSOCIATED PROTEIN 25 HOMOLOG"/>
    <property type="match status" value="1"/>
</dbReference>
<dbReference type="AlphaFoldDB" id="A0A7J7N2P2"/>
<evidence type="ECO:0000259" key="5">
    <source>
        <dbReference type="Pfam" id="PF22916"/>
    </source>
</evidence>
<proteinExistence type="inferred from homology"/>
<dbReference type="InterPro" id="IPR053939">
    <property type="entry name" value="UTP25_C"/>
</dbReference>
<dbReference type="GO" id="GO:0000462">
    <property type="term" value="P:maturation of SSU-rRNA from tricistronic rRNA transcript (SSU-rRNA, 5.8S rRNA, LSU-rRNA)"/>
    <property type="evidence" value="ECO:0007669"/>
    <property type="project" value="TreeGrafter"/>
</dbReference>
<dbReference type="InterPro" id="IPR010678">
    <property type="entry name" value="UTP25"/>
</dbReference>
<comment type="subcellular location">
    <subcellularLocation>
        <location evidence="1">Nucleus</location>
        <location evidence="1">Nucleolus</location>
    </subcellularLocation>
</comment>
<dbReference type="Proteomes" id="UP000541444">
    <property type="component" value="Unassembled WGS sequence"/>
</dbReference>
<dbReference type="GO" id="GO:0019843">
    <property type="term" value="F:rRNA binding"/>
    <property type="evidence" value="ECO:0007669"/>
    <property type="project" value="TreeGrafter"/>
</dbReference>
<comment type="caution">
    <text evidence="6">The sequence shown here is derived from an EMBL/GenBank/DDBJ whole genome shotgun (WGS) entry which is preliminary data.</text>
</comment>
<dbReference type="Pfam" id="PF22916">
    <property type="entry name" value="UTP25_NTPase-like"/>
    <property type="match status" value="2"/>
</dbReference>
<dbReference type="InterPro" id="IPR053940">
    <property type="entry name" value="UTP25_NTPase-like"/>
</dbReference>
<gene>
    <name evidence="6" type="ORF">GIB67_009265</name>
</gene>
<keyword evidence="7" id="KW-1185">Reference proteome</keyword>
<evidence type="ECO:0000313" key="7">
    <source>
        <dbReference type="Proteomes" id="UP000541444"/>
    </source>
</evidence>
<reference evidence="6 7" key="1">
    <citation type="journal article" date="2020" name="IScience">
        <title>Genome Sequencing of the Endangered Kingdonia uniflora (Circaeasteraceae, Ranunculales) Reveals Potential Mechanisms of Evolutionary Specialization.</title>
        <authorList>
            <person name="Sun Y."/>
            <person name="Deng T."/>
            <person name="Zhang A."/>
            <person name="Moore M.J."/>
            <person name="Landis J.B."/>
            <person name="Lin N."/>
            <person name="Zhang H."/>
            <person name="Zhang X."/>
            <person name="Huang J."/>
            <person name="Zhang X."/>
            <person name="Sun H."/>
            <person name="Wang H."/>
        </authorList>
    </citation>
    <scope>NUCLEOTIDE SEQUENCE [LARGE SCALE GENOMIC DNA]</scope>
    <source>
        <strain evidence="6">TB1705</strain>
        <tissue evidence="6">Leaf</tissue>
    </source>
</reference>
<dbReference type="Pfam" id="PF06862">
    <property type="entry name" value="Utp25_C"/>
    <property type="match status" value="1"/>
</dbReference>
<organism evidence="6 7">
    <name type="scientific">Kingdonia uniflora</name>
    <dbReference type="NCBI Taxonomy" id="39325"/>
    <lineage>
        <taxon>Eukaryota</taxon>
        <taxon>Viridiplantae</taxon>
        <taxon>Streptophyta</taxon>
        <taxon>Embryophyta</taxon>
        <taxon>Tracheophyta</taxon>
        <taxon>Spermatophyta</taxon>
        <taxon>Magnoliopsida</taxon>
        <taxon>Ranunculales</taxon>
        <taxon>Circaeasteraceae</taxon>
        <taxon>Kingdonia</taxon>
    </lineage>
</organism>
<evidence type="ECO:0000256" key="1">
    <source>
        <dbReference type="ARBA" id="ARBA00004604"/>
    </source>
</evidence>
<dbReference type="GO" id="GO:0032040">
    <property type="term" value="C:small-subunit processome"/>
    <property type="evidence" value="ECO:0007669"/>
    <property type="project" value="TreeGrafter"/>
</dbReference>
<sequence>METLARNILETNLKTGTANNSHWTSPTELKRSVNLYSDFYSSDIILASPLGLIDKIGLANDNKEKDVDYLSSIEYTRGLAKCIWKELKLFTVEMIEDAIVEAIAEYIRKELKLFTVETIEDATVKVIAIEGKRAKKAEMIRLQRRTIAVTARLVGTTKRNAGNSTLNSDRRRRRNWGYLDKVVKHLNQIPRRQHGTNIMRIRKWYLNGHAPFYRQTIILGSLLNPDINGFFHNNCLNYQGKVRSVTEHKGVLAKVLLEVRQVYERFDVTSFDEEHDARFNFFTKKVFPKINHCIEGGTMIICSYFEYTQIRTFLKSQNASFCTLQDFSKPSDISRARVWFFEGKKKIMIYTERAHFYRRYKIRGVKNLIFYSLPERKEFYPEIVNMLEGSDKMECTVLFSSFDKLKLKRIVGDSHSKRMLLSDKSIFVLK</sequence>